<keyword evidence="5 8" id="KW-0812">Transmembrane</keyword>
<comment type="similarity">
    <text evidence="2">Belongs to the binding-protein-dependent transport system permease family. CysTW subfamily.</text>
</comment>
<dbReference type="RefSeq" id="WP_188551767.1">
    <property type="nucleotide sequence ID" value="NZ_BMFY01000016.1"/>
</dbReference>
<accession>A0A8J2XLW4</accession>
<evidence type="ECO:0000256" key="7">
    <source>
        <dbReference type="ARBA" id="ARBA00023136"/>
    </source>
</evidence>
<evidence type="ECO:0000256" key="3">
    <source>
        <dbReference type="ARBA" id="ARBA00022448"/>
    </source>
</evidence>
<evidence type="ECO:0000256" key="6">
    <source>
        <dbReference type="ARBA" id="ARBA00022989"/>
    </source>
</evidence>
<evidence type="ECO:0000313" key="10">
    <source>
        <dbReference type="EMBL" id="GGA25437.1"/>
    </source>
</evidence>
<evidence type="ECO:0000259" key="9">
    <source>
        <dbReference type="PROSITE" id="PS50928"/>
    </source>
</evidence>
<feature type="transmembrane region" description="Helical" evidence="8">
    <location>
        <begin position="156"/>
        <end position="180"/>
    </location>
</feature>
<dbReference type="PANTHER" id="PTHR42929:SF1">
    <property type="entry name" value="INNER MEMBRANE ABC TRANSPORTER PERMEASE PROTEIN YDCU-RELATED"/>
    <property type="match status" value="1"/>
</dbReference>
<reference evidence="10" key="2">
    <citation type="submission" date="2020-09" db="EMBL/GenBank/DDBJ databases">
        <authorList>
            <person name="Sun Q."/>
            <person name="Zhou Y."/>
        </authorList>
    </citation>
    <scope>NUCLEOTIDE SEQUENCE</scope>
    <source>
        <strain evidence="10">CGMCC 1.12785</strain>
    </source>
</reference>
<proteinExistence type="inferred from homology"/>
<evidence type="ECO:0000313" key="11">
    <source>
        <dbReference type="Proteomes" id="UP000616114"/>
    </source>
</evidence>
<feature type="transmembrane region" description="Helical" evidence="8">
    <location>
        <begin position="12"/>
        <end position="38"/>
    </location>
</feature>
<dbReference type="GO" id="GO:0055085">
    <property type="term" value="P:transmembrane transport"/>
    <property type="evidence" value="ECO:0007669"/>
    <property type="project" value="InterPro"/>
</dbReference>
<feature type="domain" description="ABC transmembrane type-1" evidence="9">
    <location>
        <begin position="68"/>
        <end position="281"/>
    </location>
</feature>
<keyword evidence="7 8" id="KW-0472">Membrane</keyword>
<feature type="transmembrane region" description="Helical" evidence="8">
    <location>
        <begin position="201"/>
        <end position="225"/>
    </location>
</feature>
<keyword evidence="11" id="KW-1185">Reference proteome</keyword>
<comment type="caution">
    <text evidence="10">The sequence shown here is derived from an EMBL/GenBank/DDBJ whole genome shotgun (WGS) entry which is preliminary data.</text>
</comment>
<dbReference type="InterPro" id="IPR000515">
    <property type="entry name" value="MetI-like"/>
</dbReference>
<dbReference type="CDD" id="cd06261">
    <property type="entry name" value="TM_PBP2"/>
    <property type="match status" value="1"/>
</dbReference>
<protein>
    <submittedName>
        <fullName evidence="10">ABC transporter</fullName>
    </submittedName>
</protein>
<sequence>MTSTPARRRPGPLPLVAVLGALPYFAFLTVFLILPIIVNLVASVRDSSGAWTLEPLLRLREDQYVSAFSNTAMLSLTTTVIGGTLGLALAWAILTTERPRWLRDGILSFSSVASQFAGIPLAFAFVALLGTQGMLTTAVAELTGWNLSESFRLSSFAGLTIVYLYFQVPLMAVLILPALTGLKREWVESAQSLGAGRARHLLDIALPILAPSVGGALLLLFANAFSAYATAYALAGGGANLVAILVGFFVSGNVMVDNSFGAALSTGMIAVVTLAMLARWLLTRRSTRWLS</sequence>
<comment type="subcellular location">
    <subcellularLocation>
        <location evidence="1 8">Cell membrane</location>
        <topology evidence="1 8">Multi-pass membrane protein</topology>
    </subcellularLocation>
</comment>
<dbReference type="Gene3D" id="1.10.3720.10">
    <property type="entry name" value="MetI-like"/>
    <property type="match status" value="1"/>
</dbReference>
<keyword evidence="6 8" id="KW-1133">Transmembrane helix</keyword>
<dbReference type="PANTHER" id="PTHR42929">
    <property type="entry name" value="INNER MEMBRANE ABC TRANSPORTER PERMEASE PROTEIN YDCU-RELATED-RELATED"/>
    <property type="match status" value="1"/>
</dbReference>
<evidence type="ECO:0000256" key="8">
    <source>
        <dbReference type="RuleBase" id="RU363032"/>
    </source>
</evidence>
<reference evidence="10" key="1">
    <citation type="journal article" date="2014" name="Int. J. Syst. Evol. Microbiol.">
        <title>Complete genome sequence of Corynebacterium casei LMG S-19264T (=DSM 44701T), isolated from a smear-ripened cheese.</title>
        <authorList>
            <consortium name="US DOE Joint Genome Institute (JGI-PGF)"/>
            <person name="Walter F."/>
            <person name="Albersmeier A."/>
            <person name="Kalinowski J."/>
            <person name="Ruckert C."/>
        </authorList>
    </citation>
    <scope>NUCLEOTIDE SEQUENCE</scope>
    <source>
        <strain evidence="10">CGMCC 1.12785</strain>
    </source>
</reference>
<evidence type="ECO:0000256" key="1">
    <source>
        <dbReference type="ARBA" id="ARBA00004651"/>
    </source>
</evidence>
<dbReference type="Pfam" id="PF00528">
    <property type="entry name" value="BPD_transp_1"/>
    <property type="match status" value="1"/>
</dbReference>
<organism evidence="10 11">
    <name type="scientific">Sediminivirga luteola</name>
    <dbReference type="NCBI Taxonomy" id="1774748"/>
    <lineage>
        <taxon>Bacteria</taxon>
        <taxon>Bacillati</taxon>
        <taxon>Actinomycetota</taxon>
        <taxon>Actinomycetes</taxon>
        <taxon>Micrococcales</taxon>
        <taxon>Brevibacteriaceae</taxon>
        <taxon>Sediminivirga</taxon>
    </lineage>
</organism>
<keyword evidence="3 8" id="KW-0813">Transport</keyword>
<name>A0A8J2XLW4_9MICO</name>
<feature type="transmembrane region" description="Helical" evidence="8">
    <location>
        <begin position="231"/>
        <end position="250"/>
    </location>
</feature>
<dbReference type="InterPro" id="IPR035906">
    <property type="entry name" value="MetI-like_sf"/>
</dbReference>
<dbReference type="GO" id="GO:0005886">
    <property type="term" value="C:plasma membrane"/>
    <property type="evidence" value="ECO:0007669"/>
    <property type="project" value="UniProtKB-SubCell"/>
</dbReference>
<dbReference type="SUPFAM" id="SSF161098">
    <property type="entry name" value="MetI-like"/>
    <property type="match status" value="1"/>
</dbReference>
<dbReference type="Proteomes" id="UP000616114">
    <property type="component" value="Unassembled WGS sequence"/>
</dbReference>
<evidence type="ECO:0000256" key="4">
    <source>
        <dbReference type="ARBA" id="ARBA00022475"/>
    </source>
</evidence>
<dbReference type="PROSITE" id="PS50928">
    <property type="entry name" value="ABC_TM1"/>
    <property type="match status" value="1"/>
</dbReference>
<gene>
    <name evidence="10" type="ORF">GCM10011333_30560</name>
</gene>
<feature type="transmembrane region" description="Helical" evidence="8">
    <location>
        <begin position="72"/>
        <end position="94"/>
    </location>
</feature>
<feature type="transmembrane region" description="Helical" evidence="8">
    <location>
        <begin position="106"/>
        <end position="129"/>
    </location>
</feature>
<feature type="transmembrane region" description="Helical" evidence="8">
    <location>
        <begin position="262"/>
        <end position="282"/>
    </location>
</feature>
<evidence type="ECO:0000256" key="5">
    <source>
        <dbReference type="ARBA" id="ARBA00022692"/>
    </source>
</evidence>
<evidence type="ECO:0000256" key="2">
    <source>
        <dbReference type="ARBA" id="ARBA00007069"/>
    </source>
</evidence>
<dbReference type="EMBL" id="BMFY01000016">
    <property type="protein sequence ID" value="GGA25437.1"/>
    <property type="molecule type" value="Genomic_DNA"/>
</dbReference>
<keyword evidence="4" id="KW-1003">Cell membrane</keyword>
<dbReference type="AlphaFoldDB" id="A0A8J2XLW4"/>